<dbReference type="InterPro" id="IPR046796">
    <property type="entry name" value="Transposase_32_dom"/>
</dbReference>
<evidence type="ECO:0000313" key="3">
    <source>
        <dbReference type="EMBL" id="MED6225195.1"/>
    </source>
</evidence>
<feature type="region of interest" description="Disordered" evidence="1">
    <location>
        <begin position="442"/>
        <end position="472"/>
    </location>
</feature>
<evidence type="ECO:0000313" key="4">
    <source>
        <dbReference type="Proteomes" id="UP001341840"/>
    </source>
</evidence>
<feature type="compositionally biased region" description="Low complexity" evidence="1">
    <location>
        <begin position="304"/>
        <end position="328"/>
    </location>
</feature>
<evidence type="ECO:0000256" key="1">
    <source>
        <dbReference type="SAM" id="MobiDB-lite"/>
    </source>
</evidence>
<proteinExistence type="predicted"/>
<organism evidence="3 4">
    <name type="scientific">Stylosanthes scabra</name>
    <dbReference type="NCBI Taxonomy" id="79078"/>
    <lineage>
        <taxon>Eukaryota</taxon>
        <taxon>Viridiplantae</taxon>
        <taxon>Streptophyta</taxon>
        <taxon>Embryophyta</taxon>
        <taxon>Tracheophyta</taxon>
        <taxon>Spermatophyta</taxon>
        <taxon>Magnoliopsida</taxon>
        <taxon>eudicotyledons</taxon>
        <taxon>Gunneridae</taxon>
        <taxon>Pentapetalae</taxon>
        <taxon>rosids</taxon>
        <taxon>fabids</taxon>
        <taxon>Fabales</taxon>
        <taxon>Fabaceae</taxon>
        <taxon>Papilionoideae</taxon>
        <taxon>50 kb inversion clade</taxon>
        <taxon>dalbergioids sensu lato</taxon>
        <taxon>Dalbergieae</taxon>
        <taxon>Pterocarpus clade</taxon>
        <taxon>Stylosanthes</taxon>
    </lineage>
</organism>
<feature type="compositionally biased region" description="Basic and acidic residues" evidence="1">
    <location>
        <begin position="447"/>
        <end position="457"/>
    </location>
</feature>
<reference evidence="3 4" key="1">
    <citation type="journal article" date="2023" name="Plants (Basel)">
        <title>Bridging the Gap: Combining Genomics and Transcriptomics Approaches to Understand Stylosanthes scabra, an Orphan Legume from the Brazilian Caatinga.</title>
        <authorList>
            <person name="Ferreira-Neto J.R.C."/>
            <person name="da Silva M.D."/>
            <person name="Binneck E."/>
            <person name="de Melo N.F."/>
            <person name="da Silva R.H."/>
            <person name="de Melo A.L.T.M."/>
            <person name="Pandolfi V."/>
            <person name="Bustamante F.O."/>
            <person name="Brasileiro-Vidal A.C."/>
            <person name="Benko-Iseppon A.M."/>
        </authorList>
    </citation>
    <scope>NUCLEOTIDE SEQUENCE [LARGE SCALE GENOMIC DNA]</scope>
    <source>
        <tissue evidence="3">Leaves</tissue>
    </source>
</reference>
<evidence type="ECO:0000259" key="2">
    <source>
        <dbReference type="Pfam" id="PF20167"/>
    </source>
</evidence>
<gene>
    <name evidence="3" type="ORF">PIB30_091391</name>
</gene>
<name>A0ABU6ZTD0_9FABA</name>
<sequence>MALKGKTSPDLLTAFSSSLTPQADRKRKGKAVSSSSQVTTRFKTLYHEAYFNSRLSARRILPKLILQEDENIFNPIRFQIHQRKWEKFTKPIQTVGHLMVKEFYANVWEPDKAKRKPYTYTSSVRGTEISFAPSNIKRILKLRKDPVPNASSYHERKANKDYRIDHVLEDMYEEGAEWIHHRDRRPHFLRRSDLEPMTKGWYEFVCRSIFPTTNRSELTVERAVLIHSIIIGENINVEEIIAEQIYKFVYKTDISTSLPFPSIIAALCADARIPAIPDDTLIPQEPPIVAEAMVRTREARAKNPRQARQATPPQQQPPLDQQQPQFQHQQNFSSGFYTHFDTSVSQIYRRLDQKQEENRRSFEAINTRMDRMDDQLSFLCYSNQMANEQMLSPYQNKTRQFKEMEMQGIPVTMANLAIHRQREEEINKERMRYNQILQEAAAQQAREANKGKTRDVVPDSEDEFVSRESEEF</sequence>
<dbReference type="EMBL" id="JASCZI010273682">
    <property type="protein sequence ID" value="MED6225195.1"/>
    <property type="molecule type" value="Genomic_DNA"/>
</dbReference>
<feature type="domain" description="Putative plant transposon protein" evidence="2">
    <location>
        <begin position="82"/>
        <end position="274"/>
    </location>
</feature>
<accession>A0ABU6ZTD0</accession>
<dbReference type="Pfam" id="PF20167">
    <property type="entry name" value="Transposase_32"/>
    <property type="match status" value="1"/>
</dbReference>
<dbReference type="Proteomes" id="UP001341840">
    <property type="component" value="Unassembled WGS sequence"/>
</dbReference>
<protein>
    <recommendedName>
        <fullName evidence="2">Putative plant transposon protein domain-containing protein</fullName>
    </recommendedName>
</protein>
<comment type="caution">
    <text evidence="3">The sequence shown here is derived from an EMBL/GenBank/DDBJ whole genome shotgun (WGS) entry which is preliminary data.</text>
</comment>
<keyword evidence="4" id="KW-1185">Reference proteome</keyword>
<feature type="region of interest" description="Disordered" evidence="1">
    <location>
        <begin position="298"/>
        <end position="328"/>
    </location>
</feature>